<gene>
    <name evidence="2" type="ORF">A5707_21445</name>
</gene>
<name>A0A1A2ZBB6_9MYCO</name>
<sequence length="96" mass="10032">MGQPITYNFAGIEGHATAIHGAVGIQAGLLDEGKGSLARLAGAWQGDAQGAYNTLMMRWDQTASELNLALQNLAQAIHEAGATMGQTEAANTARFF</sequence>
<proteinExistence type="inferred from homology"/>
<dbReference type="InterPro" id="IPR010310">
    <property type="entry name" value="T7SS_ESAT-6-like"/>
</dbReference>
<evidence type="ECO:0000313" key="3">
    <source>
        <dbReference type="Proteomes" id="UP000093592"/>
    </source>
</evidence>
<accession>A0A1A2ZBB6</accession>
<comment type="caution">
    <text evidence="2">The sequence shown here is derived from an EMBL/GenBank/DDBJ whole genome shotgun (WGS) entry which is preliminary data.</text>
</comment>
<dbReference type="InterPro" id="IPR036689">
    <property type="entry name" value="ESAT-6-like_sf"/>
</dbReference>
<dbReference type="AlphaFoldDB" id="A0A1A2ZBB6"/>
<comment type="similarity">
    <text evidence="1">Belongs to the WXG100 family.</text>
</comment>
<organism evidence="2 3">
    <name type="scientific">Mycobacterium kyorinense</name>
    <dbReference type="NCBI Taxonomy" id="487514"/>
    <lineage>
        <taxon>Bacteria</taxon>
        <taxon>Bacillati</taxon>
        <taxon>Actinomycetota</taxon>
        <taxon>Actinomycetes</taxon>
        <taxon>Mycobacteriales</taxon>
        <taxon>Mycobacteriaceae</taxon>
        <taxon>Mycobacterium</taxon>
    </lineage>
</organism>
<protein>
    <recommendedName>
        <fullName evidence="1">ESAT-6-like protein</fullName>
    </recommendedName>
</protein>
<dbReference type="OrthoDB" id="3387628at2"/>
<reference evidence="3" key="1">
    <citation type="submission" date="2016-06" db="EMBL/GenBank/DDBJ databases">
        <authorList>
            <person name="Sutton G."/>
            <person name="Brinkac L."/>
            <person name="Sanka R."/>
            <person name="Adams M."/>
            <person name="Lau E."/>
            <person name="Sam S."/>
            <person name="Sreng N."/>
            <person name="Him V."/>
            <person name="Kerleguer A."/>
            <person name="Cheng S."/>
        </authorList>
    </citation>
    <scope>NUCLEOTIDE SEQUENCE [LARGE SCALE GENOMIC DNA]</scope>
    <source>
        <strain evidence="3">E861</strain>
    </source>
</reference>
<dbReference type="Pfam" id="PF06013">
    <property type="entry name" value="WXG100"/>
    <property type="match status" value="1"/>
</dbReference>
<dbReference type="Gene3D" id="1.10.287.1060">
    <property type="entry name" value="ESAT-6-like"/>
    <property type="match status" value="1"/>
</dbReference>
<dbReference type="NCBIfam" id="TIGR03930">
    <property type="entry name" value="WXG100_ESAT6"/>
    <property type="match status" value="1"/>
</dbReference>
<dbReference type="RefSeq" id="WP_065014571.1">
    <property type="nucleotide sequence ID" value="NZ_LZKJ01000108.1"/>
</dbReference>
<dbReference type="SUPFAM" id="SSF140453">
    <property type="entry name" value="EsxAB dimer-like"/>
    <property type="match status" value="1"/>
</dbReference>
<evidence type="ECO:0000313" key="2">
    <source>
        <dbReference type="EMBL" id="OBI46396.1"/>
    </source>
</evidence>
<dbReference type="EMBL" id="LZKJ01000108">
    <property type="protein sequence ID" value="OBI46396.1"/>
    <property type="molecule type" value="Genomic_DNA"/>
</dbReference>
<evidence type="ECO:0000256" key="1">
    <source>
        <dbReference type="RuleBase" id="RU362001"/>
    </source>
</evidence>
<dbReference type="Proteomes" id="UP000093592">
    <property type="component" value="Unassembled WGS sequence"/>
</dbReference>